<feature type="region of interest" description="Disordered" evidence="4">
    <location>
        <begin position="635"/>
        <end position="734"/>
    </location>
</feature>
<dbReference type="GO" id="GO:0005737">
    <property type="term" value="C:cytoplasm"/>
    <property type="evidence" value="ECO:0007669"/>
    <property type="project" value="TreeGrafter"/>
</dbReference>
<evidence type="ECO:0000313" key="6">
    <source>
        <dbReference type="Proteomes" id="UP000241769"/>
    </source>
</evidence>
<dbReference type="EMBL" id="MDYQ01000040">
    <property type="protein sequence ID" value="PRP85751.1"/>
    <property type="molecule type" value="Genomic_DNA"/>
</dbReference>
<dbReference type="PROSITE" id="PS51450">
    <property type="entry name" value="LRR"/>
    <property type="match status" value="2"/>
</dbReference>
<dbReference type="InParanoid" id="A0A2P6NP68"/>
<proteinExistence type="predicted"/>
<dbReference type="Pfam" id="PF12799">
    <property type="entry name" value="LRR_4"/>
    <property type="match status" value="1"/>
</dbReference>
<feature type="compositionally biased region" description="Basic and acidic residues" evidence="4">
    <location>
        <begin position="452"/>
        <end position="465"/>
    </location>
</feature>
<evidence type="ECO:0000256" key="1">
    <source>
        <dbReference type="ARBA" id="ARBA00022614"/>
    </source>
</evidence>
<feature type="compositionally biased region" description="Polar residues" evidence="4">
    <location>
        <begin position="688"/>
        <end position="702"/>
    </location>
</feature>
<gene>
    <name evidence="5" type="ORF">PROFUN_06345</name>
</gene>
<feature type="region of interest" description="Disordered" evidence="4">
    <location>
        <begin position="1379"/>
        <end position="1423"/>
    </location>
</feature>
<feature type="compositionally biased region" description="Basic and acidic residues" evidence="4">
    <location>
        <begin position="856"/>
        <end position="877"/>
    </location>
</feature>
<sequence>MSLDEDSGMKGAYSSFLTKRTSSPSKESSSSYSIHPLHSLKAKKARENLQKKLTGLNSSSVIPPPLLASTRSLPSKTQMKMNASIKPKVVVHPFSAAVRQHPNLVEYQKINLAEKGITDSHSQITTLFLSGNDIKDLGGLIQFPKLKVLSLAHNQIPDVEQLERLRDHCHHIVALNLEGNPITMDTNYRSHALVLFPKLKLLDNKVSSRITAARAHGADQDVTASEKKTAEAIVKKEETLLNLMYNNECLIQKLQKGVERFELYRNSNHRGRDGELDGDEDSFRLSEMEASMREDWKYTALTDVKEYIKTQSEKKVIMDDIKKRIRMAHDNRMSSRSLTGNRASRTPGSIEAWDAAFSEVILLQQDAIATLLHEVETIRRNAEEDTRDADREQEGQRIEREKLIRDFTRNIKDLLHSVGANSSQISDREKRIHQLQDQIRMIHSPVKTQHRRGIDTTGRTEEMNRMKSSLSHQGDTHSPKSMSGRSRTPPLGRKLMMDDIEEQVQLLERELEEKSQQNRQLQEHLELFQRQNEENANKAESEILQIHDQFNEEKRQLLDKIKRLESENSRRGNTNEKKLRDMEERHSEELDKLRSDVEDVHAENQVLREELSSNQKDKATIESLRHELEEADREIQDVREELSSSQRQVEKLKRKLEDAVEETEKAHQDAMTPIKKLSEQKSRRKMAENQTSELKDQLSSLKDQLREAKDSLRRSEEEKRSQDEKIKNTEEKLRELNDAKSQIEFLKKQMSEIKSKDTVEVLESGQVTLELERTRLKLEEMKKMLAKKENELIECKMQLEENKEQLSEIDAVRTKMRDYEEKMSDYYDKLIDENHSLQLEIEDARRQLVNTTSAVEKSRGKFEGSEPPRKMEERDKWRQKNRLEVIASRLQEKTNGRRMRKCLMEWREAIVQQKNDRWDNEYEMRKRRRDRIMRKIMLTWYKYSQAEKKRKLKEHMQTWMEKVEYKRMAARDYELAQRRDVDNTKRRAFKRWKKREEEGKRMEIERLKEDIRAREEEMKAQREKEEVAKMAESNREKNRKLEERMSSEKKRENIGQLLTRRRTKEETRYYFTRWRQTLTSCRTLSHVSQLEEELDKEREDRHKLDRHNNSYKRKNEDLKRNLEEKTEELMRLAEILDERREEKRREKERHQMELQKLMEQSSERTEKLMREKEDHLAATRRNYHSELQKQQSLIQSIQIDAREKQKIIDEYERKNNEQQMKAQTTHDETLRLRELMSGSEERHKMLMESKERENGKIKERLMKAEQSLMETRRHLDETRTNAREYIQTLEDKDEMVGQLAHEVKLMNEREQRRTEDFIRDIGSLRSSSSSVRDVMPKDQLPREMKEFRENREARDRETREEIESLFKDLRESKEGVLLDSRDGNKRPIPSHSNGNGMIEIETNGLKRREPTASDRTQPSRGIYQEIEVLQSKIMAKLQQSK</sequence>
<feature type="region of interest" description="Disordered" evidence="4">
    <location>
        <begin position="446"/>
        <end position="492"/>
    </location>
</feature>
<dbReference type="Gene3D" id="3.80.10.10">
    <property type="entry name" value="Ribonuclease Inhibitor"/>
    <property type="match status" value="1"/>
</dbReference>
<dbReference type="PANTHER" id="PTHR15454:SF56">
    <property type="entry name" value="PROTEIN PHOSPHATASE 1 REGULATORY SUBUNIT 7-RELATED"/>
    <property type="match status" value="1"/>
</dbReference>
<dbReference type="OrthoDB" id="676979at2759"/>
<feature type="compositionally biased region" description="Low complexity" evidence="4">
    <location>
        <begin position="22"/>
        <end position="33"/>
    </location>
</feature>
<feature type="compositionally biased region" description="Basic and acidic residues" evidence="4">
    <location>
        <begin position="703"/>
        <end position="734"/>
    </location>
</feature>
<dbReference type="Proteomes" id="UP000241769">
    <property type="component" value="Unassembled WGS sequence"/>
</dbReference>
<evidence type="ECO:0000256" key="4">
    <source>
        <dbReference type="SAM" id="MobiDB-lite"/>
    </source>
</evidence>
<feature type="compositionally biased region" description="Basic and acidic residues" evidence="4">
    <location>
        <begin position="635"/>
        <end position="668"/>
    </location>
</feature>
<feature type="region of interest" description="Disordered" evidence="4">
    <location>
        <begin position="1"/>
        <end position="35"/>
    </location>
</feature>
<keyword evidence="1" id="KW-0433">Leucine-rich repeat</keyword>
<feature type="coiled-coil region" evidence="3">
    <location>
        <begin position="1087"/>
        <end position="1281"/>
    </location>
</feature>
<accession>A0A2P6NP68</accession>
<name>A0A2P6NP68_9EUKA</name>
<keyword evidence="3" id="KW-0175">Coiled coil</keyword>
<keyword evidence="2" id="KW-0677">Repeat</keyword>
<feature type="region of interest" description="Disordered" evidence="4">
    <location>
        <begin position="1022"/>
        <end position="1052"/>
    </location>
</feature>
<evidence type="ECO:0000313" key="5">
    <source>
        <dbReference type="EMBL" id="PRP85751.1"/>
    </source>
</evidence>
<reference evidence="5 6" key="1">
    <citation type="journal article" date="2018" name="Genome Biol. Evol.">
        <title>Multiple Roots of Fruiting Body Formation in Amoebozoa.</title>
        <authorList>
            <person name="Hillmann F."/>
            <person name="Forbes G."/>
            <person name="Novohradska S."/>
            <person name="Ferling I."/>
            <person name="Riege K."/>
            <person name="Groth M."/>
            <person name="Westermann M."/>
            <person name="Marz M."/>
            <person name="Spaller T."/>
            <person name="Winckler T."/>
            <person name="Schaap P."/>
            <person name="Glockner G."/>
        </authorList>
    </citation>
    <scope>NUCLEOTIDE SEQUENCE [LARGE SCALE GENOMIC DNA]</scope>
    <source>
        <strain evidence="5 6">Jena</strain>
    </source>
</reference>
<comment type="caution">
    <text evidence="5">The sequence shown here is derived from an EMBL/GenBank/DDBJ whole genome shotgun (WGS) entry which is preliminary data.</text>
</comment>
<feature type="region of interest" description="Disordered" evidence="4">
    <location>
        <begin position="563"/>
        <end position="598"/>
    </location>
</feature>
<dbReference type="InterPro" id="IPR032675">
    <property type="entry name" value="LRR_dom_sf"/>
</dbReference>
<feature type="compositionally biased region" description="Basic and acidic residues" evidence="4">
    <location>
        <begin position="676"/>
        <end position="687"/>
    </location>
</feature>
<dbReference type="InterPro" id="IPR001611">
    <property type="entry name" value="Leu-rich_rpt"/>
</dbReference>
<feature type="region of interest" description="Disordered" evidence="4">
    <location>
        <begin position="852"/>
        <end position="877"/>
    </location>
</feature>
<dbReference type="PANTHER" id="PTHR15454">
    <property type="entry name" value="NISCHARIN RELATED"/>
    <property type="match status" value="1"/>
</dbReference>
<dbReference type="STRING" id="1890364.A0A2P6NP68"/>
<protein>
    <submittedName>
        <fullName evidence="5">Uncharacterized protein</fullName>
    </submittedName>
</protein>
<evidence type="ECO:0000256" key="2">
    <source>
        <dbReference type="ARBA" id="ARBA00022737"/>
    </source>
</evidence>
<organism evidence="5 6">
    <name type="scientific">Planoprotostelium fungivorum</name>
    <dbReference type="NCBI Taxonomy" id="1890364"/>
    <lineage>
        <taxon>Eukaryota</taxon>
        <taxon>Amoebozoa</taxon>
        <taxon>Evosea</taxon>
        <taxon>Variosea</taxon>
        <taxon>Cavosteliida</taxon>
        <taxon>Cavosteliaceae</taxon>
        <taxon>Planoprotostelium</taxon>
    </lineage>
</organism>
<dbReference type="InterPro" id="IPR025875">
    <property type="entry name" value="Leu-rich_rpt_4"/>
</dbReference>
<dbReference type="SUPFAM" id="SSF52058">
    <property type="entry name" value="L domain-like"/>
    <property type="match status" value="1"/>
</dbReference>
<keyword evidence="6" id="KW-1185">Reference proteome</keyword>
<evidence type="ECO:0000256" key="3">
    <source>
        <dbReference type="SAM" id="Coils"/>
    </source>
</evidence>